<feature type="domain" description="Peptidase S8/S53" evidence="10">
    <location>
        <begin position="203"/>
        <end position="451"/>
    </location>
</feature>
<dbReference type="GO" id="GO:0006508">
    <property type="term" value="P:proteolysis"/>
    <property type="evidence" value="ECO:0007669"/>
    <property type="project" value="UniProtKB-KW"/>
</dbReference>
<dbReference type="InterPro" id="IPR015500">
    <property type="entry name" value="Peptidase_S8_subtilisin-rel"/>
</dbReference>
<reference evidence="11 12" key="1">
    <citation type="submission" date="2016-10" db="EMBL/GenBank/DDBJ databases">
        <authorList>
            <person name="de Groot N.N."/>
        </authorList>
    </citation>
    <scope>NUCLEOTIDE SEQUENCE [LARGE SCALE GENOMIC DNA]</scope>
    <source>
        <strain evidence="11 12">DSM 44149</strain>
    </source>
</reference>
<feature type="compositionally biased region" description="Low complexity" evidence="8">
    <location>
        <begin position="14"/>
        <end position="26"/>
    </location>
</feature>
<dbReference type="PROSITE" id="PS51892">
    <property type="entry name" value="SUBTILASE"/>
    <property type="match status" value="1"/>
</dbReference>
<evidence type="ECO:0000256" key="3">
    <source>
        <dbReference type="ARBA" id="ARBA00022801"/>
    </source>
</evidence>
<dbReference type="InterPro" id="IPR050131">
    <property type="entry name" value="Peptidase_S8_subtilisin-like"/>
</dbReference>
<feature type="chain" id="PRO_5009245382" evidence="9">
    <location>
        <begin position="18"/>
        <end position="1021"/>
    </location>
</feature>
<dbReference type="Pfam" id="PF00082">
    <property type="entry name" value="Peptidase_S8"/>
    <property type="match status" value="1"/>
</dbReference>
<dbReference type="SUPFAM" id="SSF52743">
    <property type="entry name" value="Subtilisin-like"/>
    <property type="match status" value="1"/>
</dbReference>
<evidence type="ECO:0000256" key="4">
    <source>
        <dbReference type="ARBA" id="ARBA00022825"/>
    </source>
</evidence>
<feature type="signal peptide" evidence="9">
    <location>
        <begin position="1"/>
        <end position="17"/>
    </location>
</feature>
<dbReference type="eggNOG" id="COG1404">
    <property type="taxonomic scope" value="Bacteria"/>
</dbReference>
<keyword evidence="3 6" id="KW-0378">Hydrolase</keyword>
<accession>A0A1G9R124</accession>
<evidence type="ECO:0000313" key="11">
    <source>
        <dbReference type="EMBL" id="SDM16831.1"/>
    </source>
</evidence>
<dbReference type="Gene3D" id="3.40.50.200">
    <property type="entry name" value="Peptidase S8/S53 domain"/>
    <property type="match status" value="1"/>
</dbReference>
<dbReference type="PROSITE" id="PS00138">
    <property type="entry name" value="SUBTILASE_SER"/>
    <property type="match status" value="1"/>
</dbReference>
<dbReference type="InterPro" id="IPR000209">
    <property type="entry name" value="Peptidase_S8/S53_dom"/>
</dbReference>
<name>A0A1G9R124_ALLAB</name>
<dbReference type="GO" id="GO:0004252">
    <property type="term" value="F:serine-type endopeptidase activity"/>
    <property type="evidence" value="ECO:0007669"/>
    <property type="project" value="UniProtKB-UniRule"/>
</dbReference>
<evidence type="ECO:0000256" key="5">
    <source>
        <dbReference type="PIRSR" id="PIRSR615500-1"/>
    </source>
</evidence>
<keyword evidence="2 6" id="KW-0645">Protease</keyword>
<organism evidence="11 12">
    <name type="scientific">Allokutzneria albata</name>
    <name type="common">Kibdelosporangium albatum</name>
    <dbReference type="NCBI Taxonomy" id="211114"/>
    <lineage>
        <taxon>Bacteria</taxon>
        <taxon>Bacillati</taxon>
        <taxon>Actinomycetota</taxon>
        <taxon>Actinomycetes</taxon>
        <taxon>Pseudonocardiales</taxon>
        <taxon>Pseudonocardiaceae</taxon>
        <taxon>Allokutzneria</taxon>
    </lineage>
</organism>
<keyword evidence="9" id="KW-0732">Signal</keyword>
<sequence length="1021" mass="107169">MLLVVVALATSVGPAQASPAPMSPASVERLDPASGSSVGRLDPASGSSVVTLVTGDRVDLQHGQVRVQAAPGREHIRFLHSTDSRGDRVVLPVDAAEAVRTGRLDRRLFNVTRLISMGFGDRARRDLPLIVEQSAARALPRAAERELPSIGAIAARTEKASAARTWSGLAHARVWLDAPVRAALDRSTVQVGAPAAWKAGHTGKGVTIAVLDTGIDAKHPDLKRVVGAKDFTSSSTDDRQGHGTHVASIAARVAPEASLLNGKVLDDSGGGSESAIIAGMEWAVGQGARVVNMSLGGPPTDGKDPMSLAVNQLTERTGALFVAATGNLGQAEAVMSPAVADAALAVGAVDSKDALAEFSNRGPRSGDDGLKPDITAPGVGIVAARALNSTPEEPVGDRYARMSGTSMAAPHVAGAAAILAAQHPDWRADRIKAALMGTARPNPKLGAHDQGAGRLDIARATAQTVHATPASIHSGVAKWPHSDDEPIKTTVTYSNSGASPVELDLAVDVQAPAGMFTVQPGRITVPARGSASAVLTTDTRVAAPDVRFSGALTATGRDVSVRTPIGVTREVESYDLKLSVLDRQGKTVENASIQLDSLDRAAMYQPAPGVVRLPKGRYFLQASTWGDESTHFFEPTLVLDKDSELVLDARDGKPVGSTVDKRSAKEFSARIEVLRSTPSHTVVGGVSGESFAKTFVRPSRTTASPGEFTFSAEQRLAEPDGSGGFARSPYLYNVRIVRDGVVPQELTHHVPDNSLVAVQGSHAATGPDQVGVRDGAIKAPLPFTLNEFYTPGVPWTNYFESGRTHIAAVPRVFTKPTTERWNTAVFGPAFPKDQPRQHAGRDGDVIEMRIPLHSGQNEHQIGYVDDTPGTTKLFRDGTLLASSPLPGWAEFAVPAAAADYRLEVSSPQVSAQWTFRSGHGTHDLPLLAVRFAPDVDAHNRARAGEFSIPFSVHRNGSGTVAASPTVEVSFDDGGRWEVARVVDGKVSVVNPGSGFVSLRAKVADGEGNSVVQTVIRAYAVG</sequence>
<evidence type="ECO:0000256" key="6">
    <source>
        <dbReference type="PROSITE-ProRule" id="PRU01240"/>
    </source>
</evidence>
<evidence type="ECO:0000256" key="7">
    <source>
        <dbReference type="RuleBase" id="RU003355"/>
    </source>
</evidence>
<keyword evidence="4 6" id="KW-0720">Serine protease</keyword>
<dbReference type="AlphaFoldDB" id="A0A1G9R124"/>
<dbReference type="PANTHER" id="PTHR43806">
    <property type="entry name" value="PEPTIDASE S8"/>
    <property type="match status" value="1"/>
</dbReference>
<evidence type="ECO:0000256" key="8">
    <source>
        <dbReference type="SAM" id="MobiDB-lite"/>
    </source>
</evidence>
<protein>
    <submittedName>
        <fullName evidence="11">Subtilase family protein</fullName>
    </submittedName>
</protein>
<dbReference type="InterPro" id="IPR036852">
    <property type="entry name" value="Peptidase_S8/S53_dom_sf"/>
</dbReference>
<dbReference type="PRINTS" id="PR00723">
    <property type="entry name" value="SUBTILISIN"/>
</dbReference>
<dbReference type="PANTHER" id="PTHR43806:SF11">
    <property type="entry name" value="CEREVISIN-RELATED"/>
    <property type="match status" value="1"/>
</dbReference>
<proteinExistence type="inferred from homology"/>
<dbReference type="EMBL" id="LT629701">
    <property type="protein sequence ID" value="SDM16831.1"/>
    <property type="molecule type" value="Genomic_DNA"/>
</dbReference>
<evidence type="ECO:0000313" key="12">
    <source>
        <dbReference type="Proteomes" id="UP000183376"/>
    </source>
</evidence>
<evidence type="ECO:0000256" key="9">
    <source>
        <dbReference type="SAM" id="SignalP"/>
    </source>
</evidence>
<feature type="active site" description="Charge relay system" evidence="5 6">
    <location>
        <position position="242"/>
    </location>
</feature>
<comment type="similarity">
    <text evidence="1 6 7">Belongs to the peptidase S8 family.</text>
</comment>
<dbReference type="STRING" id="211114.SAMN04489726_0133"/>
<dbReference type="InterPro" id="IPR023827">
    <property type="entry name" value="Peptidase_S8_Asp-AS"/>
</dbReference>
<gene>
    <name evidence="11" type="ORF">SAMN04489726_0133</name>
</gene>
<evidence type="ECO:0000256" key="2">
    <source>
        <dbReference type="ARBA" id="ARBA00022670"/>
    </source>
</evidence>
<dbReference type="PROSITE" id="PS00136">
    <property type="entry name" value="SUBTILASE_ASP"/>
    <property type="match status" value="1"/>
</dbReference>
<feature type="active site" description="Charge relay system" evidence="5 6">
    <location>
        <position position="212"/>
    </location>
</feature>
<dbReference type="InterPro" id="IPR023828">
    <property type="entry name" value="Peptidase_S8_Ser-AS"/>
</dbReference>
<keyword evidence="12" id="KW-1185">Reference proteome</keyword>
<dbReference type="Proteomes" id="UP000183376">
    <property type="component" value="Chromosome I"/>
</dbReference>
<evidence type="ECO:0000256" key="1">
    <source>
        <dbReference type="ARBA" id="ARBA00011073"/>
    </source>
</evidence>
<evidence type="ECO:0000259" key="10">
    <source>
        <dbReference type="Pfam" id="PF00082"/>
    </source>
</evidence>
<feature type="region of interest" description="Disordered" evidence="8">
    <location>
        <begin position="14"/>
        <end position="46"/>
    </location>
</feature>
<feature type="active site" description="Charge relay system" evidence="5 6">
    <location>
        <position position="406"/>
    </location>
</feature>